<accession>A0A550CWF1</accession>
<dbReference type="Proteomes" id="UP000320762">
    <property type="component" value="Unassembled WGS sequence"/>
</dbReference>
<protein>
    <submittedName>
        <fullName evidence="1">Uncharacterized protein</fullName>
    </submittedName>
</protein>
<proteinExistence type="predicted"/>
<evidence type="ECO:0000313" key="2">
    <source>
        <dbReference type="Proteomes" id="UP000320762"/>
    </source>
</evidence>
<sequence>MPTGLQLKTDFPQLRFPESFRRLPIDASESYAVLVLRRKPQRGAPSTGDPLSDDQLVRLCPSSAVPLLPALHICILRAASSSVPAAWAPPSPLASMREVRHLYSAPKNSKKRDRPCSPVSLLLACLLLLSLIPTWSDTRCEIALVVHPPYSTTLLLVDSSRLRALALSVLALISSGSAHLKPVLFQIPASTNSWRFHKRAICHVYRAHCPVH</sequence>
<name>A0A550CWF1_9AGAR</name>
<organism evidence="1 2">
    <name type="scientific">Schizophyllum amplum</name>
    <dbReference type="NCBI Taxonomy" id="97359"/>
    <lineage>
        <taxon>Eukaryota</taxon>
        <taxon>Fungi</taxon>
        <taxon>Dikarya</taxon>
        <taxon>Basidiomycota</taxon>
        <taxon>Agaricomycotina</taxon>
        <taxon>Agaricomycetes</taxon>
        <taxon>Agaricomycetidae</taxon>
        <taxon>Agaricales</taxon>
        <taxon>Schizophyllaceae</taxon>
        <taxon>Schizophyllum</taxon>
    </lineage>
</organism>
<comment type="caution">
    <text evidence="1">The sequence shown here is derived from an EMBL/GenBank/DDBJ whole genome shotgun (WGS) entry which is preliminary data.</text>
</comment>
<evidence type="ECO:0000313" key="1">
    <source>
        <dbReference type="EMBL" id="TRM69117.1"/>
    </source>
</evidence>
<dbReference type="EMBL" id="VDMD01000001">
    <property type="protein sequence ID" value="TRM69117.1"/>
    <property type="molecule type" value="Genomic_DNA"/>
</dbReference>
<keyword evidence="2" id="KW-1185">Reference proteome</keyword>
<dbReference type="AlphaFoldDB" id="A0A550CWF1"/>
<gene>
    <name evidence="1" type="ORF">BD626DRAFT_6080</name>
</gene>
<reference evidence="1 2" key="1">
    <citation type="journal article" date="2019" name="New Phytol.">
        <title>Comparative genomics reveals unique wood-decay strategies and fruiting body development in the Schizophyllaceae.</title>
        <authorList>
            <person name="Almasi E."/>
            <person name="Sahu N."/>
            <person name="Krizsan K."/>
            <person name="Balint B."/>
            <person name="Kovacs G.M."/>
            <person name="Kiss B."/>
            <person name="Cseklye J."/>
            <person name="Drula E."/>
            <person name="Henrissat B."/>
            <person name="Nagy I."/>
            <person name="Chovatia M."/>
            <person name="Adam C."/>
            <person name="LaButti K."/>
            <person name="Lipzen A."/>
            <person name="Riley R."/>
            <person name="Grigoriev I.V."/>
            <person name="Nagy L.G."/>
        </authorList>
    </citation>
    <scope>NUCLEOTIDE SEQUENCE [LARGE SCALE GENOMIC DNA]</scope>
    <source>
        <strain evidence="1 2">NL-1724</strain>
    </source>
</reference>